<reference evidence="1 4" key="2">
    <citation type="submission" date="2018-06" db="EMBL/GenBank/DDBJ databases">
        <authorList>
            <consortium name="Pathogen Informatics"/>
            <person name="Doyle S."/>
        </authorList>
    </citation>
    <scope>NUCLEOTIDE SEQUENCE [LARGE SCALE GENOMIC DNA]</scope>
    <source>
        <strain evidence="1 4">NCTC12714</strain>
    </source>
</reference>
<evidence type="ECO:0000313" key="1">
    <source>
        <dbReference type="EMBL" id="STQ85768.1"/>
    </source>
</evidence>
<keyword evidence="4" id="KW-1185">Reference proteome</keyword>
<dbReference type="EMBL" id="UGJE01000002">
    <property type="protein sequence ID" value="STQ85768.1"/>
    <property type="molecule type" value="Genomic_DNA"/>
</dbReference>
<dbReference type="EMBL" id="JRPD02000029">
    <property type="protein sequence ID" value="TLD98496.1"/>
    <property type="molecule type" value="Genomic_DNA"/>
</dbReference>
<evidence type="ECO:0000313" key="3">
    <source>
        <dbReference type="Proteomes" id="UP000029922"/>
    </source>
</evidence>
<evidence type="ECO:0000313" key="4">
    <source>
        <dbReference type="Proteomes" id="UP000255139"/>
    </source>
</evidence>
<sequence length="256" mass="29689">MKAKENTKYALIRDDMVVTIFTKEEISEWNENDILAIEIPKELEDRIEAYSTKYIDDTFVFKEKFIPLDIENLDNNLFAAIKEGIVEIILTKEEYNKSIAENTQTYKDYQIIPIPNDRELEIQTGTQYKNGFAELDLKELKSTYLEHSKQCYENISNHMALNTNVTEMLSWNLQEAEAKAYVASKDSTLAPFISQIAKTRDISLDVLAQKIIEKSNLYRQGLSQLLGYKQKIDSQIENAKTKRQVREAKFDISLFS</sequence>
<reference evidence="2 3" key="1">
    <citation type="journal article" date="2014" name="Genome Announc.">
        <title>Draft genome sequences of eight enterohepatic helicobacter species isolated from both laboratory and wild rodents.</title>
        <authorList>
            <person name="Sheh A."/>
            <person name="Shen Z."/>
            <person name="Fox J.G."/>
        </authorList>
    </citation>
    <scope>NUCLEOTIDE SEQUENCE [LARGE SCALE GENOMIC DNA]</scope>
    <source>
        <strain evidence="2 3">ST1</strain>
    </source>
</reference>
<dbReference type="Proteomes" id="UP000029922">
    <property type="component" value="Unassembled WGS sequence"/>
</dbReference>
<dbReference type="RefSeq" id="WP_104692238.1">
    <property type="nucleotide sequence ID" value="NZ_FZML01000014.1"/>
</dbReference>
<accession>A0A377PS04</accession>
<proteinExistence type="predicted"/>
<organism evidence="1 4">
    <name type="scientific">Helicobacter muridarum</name>
    <dbReference type="NCBI Taxonomy" id="216"/>
    <lineage>
        <taxon>Bacteria</taxon>
        <taxon>Pseudomonadati</taxon>
        <taxon>Campylobacterota</taxon>
        <taxon>Epsilonproteobacteria</taxon>
        <taxon>Campylobacterales</taxon>
        <taxon>Helicobacteraceae</taxon>
        <taxon>Helicobacter</taxon>
    </lineage>
</organism>
<dbReference type="Proteomes" id="UP000255139">
    <property type="component" value="Unassembled WGS sequence"/>
</dbReference>
<evidence type="ECO:0000313" key="2">
    <source>
        <dbReference type="EMBL" id="TLD98496.1"/>
    </source>
</evidence>
<name>A0A377PS04_9HELI</name>
<dbReference type="OrthoDB" id="5320675at2"/>
<gene>
    <name evidence="2" type="ORF">LS73_008850</name>
    <name evidence="1" type="ORF">NCTC12714_00556</name>
</gene>
<dbReference type="AlphaFoldDB" id="A0A377PS04"/>
<protein>
    <submittedName>
        <fullName evidence="1">Uncharacterized protein</fullName>
    </submittedName>
</protein>